<dbReference type="SUPFAM" id="SSF111331">
    <property type="entry name" value="NAD kinase/diacylglycerol kinase-like"/>
    <property type="match status" value="1"/>
</dbReference>
<keyword evidence="3 8" id="KW-0418">Kinase</keyword>
<dbReference type="GO" id="GO:0005524">
    <property type="term" value="F:ATP binding"/>
    <property type="evidence" value="ECO:0007669"/>
    <property type="project" value="UniProtKB-KW"/>
</dbReference>
<dbReference type="GO" id="GO:0046872">
    <property type="term" value="F:metal ion binding"/>
    <property type="evidence" value="ECO:0007669"/>
    <property type="project" value="UniProtKB-UniRule"/>
</dbReference>
<feature type="binding site" evidence="8">
    <location>
        <begin position="171"/>
        <end position="176"/>
    </location>
    <ligand>
        <name>NAD(+)</name>
        <dbReference type="ChEBI" id="CHEBI:57540"/>
    </ligand>
</feature>
<dbReference type="Gene3D" id="3.40.50.10330">
    <property type="entry name" value="Probable inorganic polyphosphate/atp-NAD kinase, domain 1"/>
    <property type="match status" value="1"/>
</dbReference>
<dbReference type="PANTHER" id="PTHR20275:SF0">
    <property type="entry name" value="NAD KINASE"/>
    <property type="match status" value="1"/>
</dbReference>
<comment type="caution">
    <text evidence="8">Lacks conserved residue(s) required for the propagation of feature annotation.</text>
</comment>
<feature type="binding site" evidence="8">
    <location>
        <position position="68"/>
    </location>
    <ligand>
        <name>NAD(+)</name>
        <dbReference type="ChEBI" id="CHEBI:57540"/>
    </ligand>
</feature>
<dbReference type="GO" id="GO:0006741">
    <property type="term" value="P:NADP+ biosynthetic process"/>
    <property type="evidence" value="ECO:0007669"/>
    <property type="project" value="UniProtKB-UniRule"/>
</dbReference>
<reference evidence="9" key="2">
    <citation type="journal article" date="2021" name="PeerJ">
        <title>Extensive microbial diversity within the chicken gut microbiome revealed by metagenomics and culture.</title>
        <authorList>
            <person name="Gilroy R."/>
            <person name="Ravi A."/>
            <person name="Getino M."/>
            <person name="Pursley I."/>
            <person name="Horton D.L."/>
            <person name="Alikhan N.F."/>
            <person name="Baker D."/>
            <person name="Gharbi K."/>
            <person name="Hall N."/>
            <person name="Watson M."/>
            <person name="Adriaenssens E.M."/>
            <person name="Foster-Nyarko E."/>
            <person name="Jarju S."/>
            <person name="Secka A."/>
            <person name="Antonio M."/>
            <person name="Oren A."/>
            <person name="Chaudhuri R.R."/>
            <person name="La Ragione R."/>
            <person name="Hildebrand F."/>
            <person name="Pallen M.J."/>
        </authorList>
    </citation>
    <scope>NUCLEOTIDE SEQUENCE</scope>
    <source>
        <strain evidence="9">CHK154-7741</strain>
    </source>
</reference>
<evidence type="ECO:0000313" key="9">
    <source>
        <dbReference type="EMBL" id="HIU92770.1"/>
    </source>
</evidence>
<comment type="caution">
    <text evidence="9">The sequence shown here is derived from an EMBL/GenBank/DDBJ whole genome shotgun (WGS) entry which is preliminary data.</text>
</comment>
<dbReference type="InterPro" id="IPR017437">
    <property type="entry name" value="ATP-NAD_kinase_PpnK-typ_C"/>
</dbReference>
<comment type="similarity">
    <text evidence="8">Belongs to the NAD kinase family.</text>
</comment>
<keyword evidence="4 8" id="KW-0067">ATP-binding</keyword>
<keyword evidence="2 8" id="KW-0547">Nucleotide-binding</keyword>
<organism evidence="9 10">
    <name type="scientific">Candidatus Limenecus avicola</name>
    <dbReference type="NCBI Taxonomy" id="2840847"/>
    <lineage>
        <taxon>Bacteria</taxon>
        <taxon>Bacillati</taxon>
        <taxon>Bacillota</taxon>
        <taxon>Clostridia</taxon>
        <taxon>Eubacteriales</taxon>
        <taxon>Clostridiaceae</taxon>
        <taxon>Clostridiaceae incertae sedis</taxon>
        <taxon>Candidatus Limenecus</taxon>
    </lineage>
</organism>
<dbReference type="Gene3D" id="2.60.200.30">
    <property type="entry name" value="Probable inorganic polyphosphate/atp-NAD kinase, domain 2"/>
    <property type="match status" value="1"/>
</dbReference>
<evidence type="ECO:0000256" key="5">
    <source>
        <dbReference type="ARBA" id="ARBA00022857"/>
    </source>
</evidence>
<comment type="cofactor">
    <cofactor evidence="8">
        <name>a divalent metal cation</name>
        <dbReference type="ChEBI" id="CHEBI:60240"/>
    </cofactor>
</comment>
<dbReference type="HAMAP" id="MF_00361">
    <property type="entry name" value="NAD_kinase"/>
    <property type="match status" value="1"/>
</dbReference>
<dbReference type="GO" id="GO:0003951">
    <property type="term" value="F:NAD+ kinase activity"/>
    <property type="evidence" value="ECO:0007669"/>
    <property type="project" value="UniProtKB-UniRule"/>
</dbReference>
<comment type="catalytic activity">
    <reaction evidence="7 8">
        <text>NAD(+) + ATP = ADP + NADP(+) + H(+)</text>
        <dbReference type="Rhea" id="RHEA:18629"/>
        <dbReference type="ChEBI" id="CHEBI:15378"/>
        <dbReference type="ChEBI" id="CHEBI:30616"/>
        <dbReference type="ChEBI" id="CHEBI:57540"/>
        <dbReference type="ChEBI" id="CHEBI:58349"/>
        <dbReference type="ChEBI" id="CHEBI:456216"/>
        <dbReference type="EC" id="2.7.1.23"/>
    </reaction>
</comment>
<reference evidence="9" key="1">
    <citation type="submission" date="2020-10" db="EMBL/GenBank/DDBJ databases">
        <authorList>
            <person name="Gilroy R."/>
        </authorList>
    </citation>
    <scope>NUCLEOTIDE SEQUENCE</scope>
    <source>
        <strain evidence="9">CHK154-7741</strain>
    </source>
</reference>
<evidence type="ECO:0000256" key="1">
    <source>
        <dbReference type="ARBA" id="ARBA00022679"/>
    </source>
</evidence>
<dbReference type="InterPro" id="IPR002504">
    <property type="entry name" value="NADK"/>
</dbReference>
<keyword evidence="6 8" id="KW-0520">NAD</keyword>
<evidence type="ECO:0000313" key="10">
    <source>
        <dbReference type="Proteomes" id="UP000886748"/>
    </source>
</evidence>
<gene>
    <name evidence="8" type="primary">nadK</name>
    <name evidence="9" type="ORF">IAD26_06525</name>
</gene>
<dbReference type="Proteomes" id="UP000886748">
    <property type="component" value="Unassembled WGS sequence"/>
</dbReference>
<evidence type="ECO:0000256" key="6">
    <source>
        <dbReference type="ARBA" id="ARBA00023027"/>
    </source>
</evidence>
<name>A0A9D1SRI6_9CLOT</name>
<evidence type="ECO:0000256" key="3">
    <source>
        <dbReference type="ARBA" id="ARBA00022777"/>
    </source>
</evidence>
<dbReference type="InterPro" id="IPR017438">
    <property type="entry name" value="ATP-NAD_kinase_N"/>
</dbReference>
<accession>A0A9D1SRI6</accession>
<comment type="subcellular location">
    <subcellularLocation>
        <location evidence="8">Cytoplasm</location>
    </subcellularLocation>
</comment>
<comment type="function">
    <text evidence="8">Involved in the regulation of the intracellular balance of NAD and NADP, and is a key enzyme in the biosynthesis of NADP. Catalyzes specifically the phosphorylation on 2'-hydroxyl of the adenosine moiety of NAD to yield NADP.</text>
</comment>
<dbReference type="GO" id="GO:0019674">
    <property type="term" value="P:NAD+ metabolic process"/>
    <property type="evidence" value="ECO:0007669"/>
    <property type="project" value="InterPro"/>
</dbReference>
<protein>
    <recommendedName>
        <fullName evidence="8">NAD kinase</fullName>
        <ecNumber evidence="8">2.7.1.23</ecNumber>
    </recommendedName>
    <alternativeName>
        <fullName evidence="8">ATP-dependent NAD kinase</fullName>
    </alternativeName>
</protein>
<dbReference type="Pfam" id="PF20143">
    <property type="entry name" value="NAD_kinase_C"/>
    <property type="match status" value="1"/>
</dbReference>
<feature type="binding site" evidence="8">
    <location>
        <position position="160"/>
    </location>
    <ligand>
        <name>NAD(+)</name>
        <dbReference type="ChEBI" id="CHEBI:57540"/>
    </ligand>
</feature>
<dbReference type="EC" id="2.7.1.23" evidence="8"/>
<evidence type="ECO:0000256" key="4">
    <source>
        <dbReference type="ARBA" id="ARBA00022840"/>
    </source>
</evidence>
<dbReference type="EMBL" id="DVOD01000048">
    <property type="protein sequence ID" value="HIU92770.1"/>
    <property type="molecule type" value="Genomic_DNA"/>
</dbReference>
<feature type="binding site" evidence="8">
    <location>
        <position position="230"/>
    </location>
    <ligand>
        <name>NAD(+)</name>
        <dbReference type="ChEBI" id="CHEBI:57540"/>
    </ligand>
</feature>
<keyword evidence="1 8" id="KW-0808">Transferase</keyword>
<dbReference type="GO" id="GO:0051287">
    <property type="term" value="F:NAD binding"/>
    <property type="evidence" value="ECO:0007669"/>
    <property type="project" value="UniProtKB-ARBA"/>
</dbReference>
<feature type="binding site" evidence="8">
    <location>
        <position position="141"/>
    </location>
    <ligand>
        <name>NAD(+)</name>
        <dbReference type="ChEBI" id="CHEBI:57540"/>
    </ligand>
</feature>
<evidence type="ECO:0000256" key="7">
    <source>
        <dbReference type="ARBA" id="ARBA00047925"/>
    </source>
</evidence>
<dbReference type="GO" id="GO:0005737">
    <property type="term" value="C:cytoplasm"/>
    <property type="evidence" value="ECO:0007669"/>
    <property type="project" value="UniProtKB-SubCell"/>
</dbReference>
<keyword evidence="5 8" id="KW-0521">NADP</keyword>
<evidence type="ECO:0000256" key="8">
    <source>
        <dbReference type="HAMAP-Rule" id="MF_00361"/>
    </source>
</evidence>
<evidence type="ECO:0000256" key="2">
    <source>
        <dbReference type="ARBA" id="ARBA00022741"/>
    </source>
</evidence>
<keyword evidence="8" id="KW-0963">Cytoplasm</keyword>
<feature type="binding site" evidence="8">
    <location>
        <begin position="130"/>
        <end position="131"/>
    </location>
    <ligand>
        <name>NAD(+)</name>
        <dbReference type="ChEBI" id="CHEBI:57540"/>
    </ligand>
</feature>
<proteinExistence type="inferred from homology"/>
<feature type="active site" description="Proton acceptor" evidence="8">
    <location>
        <position position="63"/>
    </location>
</feature>
<dbReference type="InterPro" id="IPR016064">
    <property type="entry name" value="NAD/diacylglycerol_kinase_sf"/>
</dbReference>
<feature type="binding site" evidence="8">
    <location>
        <begin position="63"/>
        <end position="64"/>
    </location>
    <ligand>
        <name>NAD(+)</name>
        <dbReference type="ChEBI" id="CHEBI:57540"/>
    </ligand>
</feature>
<dbReference type="PANTHER" id="PTHR20275">
    <property type="entry name" value="NAD KINASE"/>
    <property type="match status" value="1"/>
</dbReference>
<dbReference type="AlphaFoldDB" id="A0A9D1SRI6"/>
<sequence length="278" mass="30354">MKDNENLLSLKNISIVYNEDVAESLKVAQYTKEILTARGLKTQINSSTNFNPDSSLVITVGGDGTLLKAARYYAPINVPLLGINLGRLGFLAQANPDEIESSVDKLLNGEYSLQYRMMLSVFDDNLLALNDIVIKGDSFSRTSKLFLSINNKVVCDYLADGIIIATPTGSTAYTLSAGGPVMAPELEAVVIVPICPHTLTARPLVIPANETIKISSCKTCNKLKLSADGQDTIDINTQDSIVIKKSSVRAKLVILEKENNEFYSILRKKLKWGVSPER</sequence>
<dbReference type="Pfam" id="PF01513">
    <property type="entry name" value="NAD_kinase"/>
    <property type="match status" value="1"/>
</dbReference>